<evidence type="ECO:0000256" key="3">
    <source>
        <dbReference type="ARBA" id="ARBA00023125"/>
    </source>
</evidence>
<dbReference type="AlphaFoldDB" id="A0A5R9J8V9"/>
<dbReference type="InterPro" id="IPR036390">
    <property type="entry name" value="WH_DNA-bd_sf"/>
</dbReference>
<dbReference type="EMBL" id="VCDI01000004">
    <property type="protein sequence ID" value="TLU72011.1"/>
    <property type="molecule type" value="Genomic_DNA"/>
</dbReference>
<evidence type="ECO:0000256" key="2">
    <source>
        <dbReference type="ARBA" id="ARBA00023015"/>
    </source>
</evidence>
<evidence type="ECO:0000313" key="7">
    <source>
        <dbReference type="Proteomes" id="UP000305654"/>
    </source>
</evidence>
<dbReference type="Gene3D" id="3.40.190.10">
    <property type="entry name" value="Periplasmic binding protein-like II"/>
    <property type="match status" value="2"/>
</dbReference>
<organism evidence="6 7">
    <name type="scientific">Lichenicoccus roseus</name>
    <dbReference type="NCBI Taxonomy" id="2683649"/>
    <lineage>
        <taxon>Bacteria</taxon>
        <taxon>Pseudomonadati</taxon>
        <taxon>Pseudomonadota</taxon>
        <taxon>Alphaproteobacteria</taxon>
        <taxon>Acetobacterales</taxon>
        <taxon>Acetobacteraceae</taxon>
        <taxon>Lichenicoccus</taxon>
    </lineage>
</organism>
<keyword evidence="3" id="KW-0238">DNA-binding</keyword>
<feature type="domain" description="HTH lysR-type" evidence="5">
    <location>
        <begin position="5"/>
        <end position="62"/>
    </location>
</feature>
<comment type="similarity">
    <text evidence="1">Belongs to the LysR transcriptional regulatory family.</text>
</comment>
<name>A0A5R9J8V9_9PROT</name>
<reference evidence="6 7" key="1">
    <citation type="submission" date="2019-05" db="EMBL/GenBank/DDBJ databases">
        <authorList>
            <person name="Pankratov T."/>
            <person name="Grouzdev D."/>
        </authorList>
    </citation>
    <scope>NUCLEOTIDE SEQUENCE [LARGE SCALE GENOMIC DNA]</scope>
    <source>
        <strain evidence="6 7">KEBCLARHB70R</strain>
    </source>
</reference>
<keyword evidence="7" id="KW-1185">Reference proteome</keyword>
<dbReference type="RefSeq" id="WP_138326419.1">
    <property type="nucleotide sequence ID" value="NZ_VCDI01000004.1"/>
</dbReference>
<dbReference type="Gene3D" id="1.10.10.10">
    <property type="entry name" value="Winged helix-like DNA-binding domain superfamily/Winged helix DNA-binding domain"/>
    <property type="match status" value="1"/>
</dbReference>
<dbReference type="PRINTS" id="PR00039">
    <property type="entry name" value="HTHLYSR"/>
</dbReference>
<dbReference type="Proteomes" id="UP000305654">
    <property type="component" value="Unassembled WGS sequence"/>
</dbReference>
<dbReference type="GO" id="GO:0006351">
    <property type="term" value="P:DNA-templated transcription"/>
    <property type="evidence" value="ECO:0007669"/>
    <property type="project" value="TreeGrafter"/>
</dbReference>
<sequence>MRRLPSLPALRAFEAAARRGSFTMAGEELHLTPSAISHQVRALERHFGQKLFRREGIRVELTADGARLAGRLQTAFDTMEKACSELERIPPDRRLSVLCAPSFASKWLGPRLPHFMRACPSVALRLTAEAGAIDLTRHDELDIVISYGAPLSRAGLVVEPLGVEEIVALCAPALAERFDPLDPAVGSLLIESSVNPVRWSDWFALNGLPEPAPASRPSFDRGALAVSAAAQGIGVALEGRRFAQSELASGELVEPAPGRYRGVRRDMHFLSCREAAFGEPSITAFRTWLRAALHEAPG</sequence>
<dbReference type="PROSITE" id="PS50931">
    <property type="entry name" value="HTH_LYSR"/>
    <property type="match status" value="1"/>
</dbReference>
<dbReference type="InterPro" id="IPR058163">
    <property type="entry name" value="LysR-type_TF_proteobact-type"/>
</dbReference>
<evidence type="ECO:0000256" key="4">
    <source>
        <dbReference type="ARBA" id="ARBA00023163"/>
    </source>
</evidence>
<keyword evidence="2" id="KW-0805">Transcription regulation</keyword>
<keyword evidence="4" id="KW-0804">Transcription</keyword>
<accession>A0A5R9J8V9</accession>
<dbReference type="SUPFAM" id="SSF53850">
    <property type="entry name" value="Periplasmic binding protein-like II"/>
    <property type="match status" value="1"/>
</dbReference>
<dbReference type="OrthoDB" id="9794694at2"/>
<dbReference type="CDD" id="cd08432">
    <property type="entry name" value="PBP2_GcdR_TrpI_HvrB_AmpR_like"/>
    <property type="match status" value="1"/>
</dbReference>
<dbReference type="GO" id="GO:0043565">
    <property type="term" value="F:sequence-specific DNA binding"/>
    <property type="evidence" value="ECO:0007669"/>
    <property type="project" value="TreeGrafter"/>
</dbReference>
<dbReference type="SUPFAM" id="SSF46785">
    <property type="entry name" value="Winged helix' DNA-binding domain"/>
    <property type="match status" value="1"/>
</dbReference>
<dbReference type="FunFam" id="1.10.10.10:FF:000001">
    <property type="entry name" value="LysR family transcriptional regulator"/>
    <property type="match status" value="1"/>
</dbReference>
<comment type="caution">
    <text evidence="6">The sequence shown here is derived from an EMBL/GenBank/DDBJ whole genome shotgun (WGS) entry which is preliminary data.</text>
</comment>
<dbReference type="PANTHER" id="PTHR30537:SF5">
    <property type="entry name" value="HTH-TYPE TRANSCRIPTIONAL ACTIVATOR TTDR-RELATED"/>
    <property type="match status" value="1"/>
</dbReference>
<dbReference type="InterPro" id="IPR005119">
    <property type="entry name" value="LysR_subst-bd"/>
</dbReference>
<dbReference type="PANTHER" id="PTHR30537">
    <property type="entry name" value="HTH-TYPE TRANSCRIPTIONAL REGULATOR"/>
    <property type="match status" value="1"/>
</dbReference>
<dbReference type="InterPro" id="IPR036388">
    <property type="entry name" value="WH-like_DNA-bd_sf"/>
</dbReference>
<evidence type="ECO:0000313" key="6">
    <source>
        <dbReference type="EMBL" id="TLU72011.1"/>
    </source>
</evidence>
<evidence type="ECO:0000259" key="5">
    <source>
        <dbReference type="PROSITE" id="PS50931"/>
    </source>
</evidence>
<gene>
    <name evidence="6" type="ORF">FE263_12800</name>
</gene>
<evidence type="ECO:0000256" key="1">
    <source>
        <dbReference type="ARBA" id="ARBA00009437"/>
    </source>
</evidence>
<dbReference type="GO" id="GO:0003700">
    <property type="term" value="F:DNA-binding transcription factor activity"/>
    <property type="evidence" value="ECO:0007669"/>
    <property type="project" value="InterPro"/>
</dbReference>
<dbReference type="InterPro" id="IPR000847">
    <property type="entry name" value="LysR_HTH_N"/>
</dbReference>
<proteinExistence type="inferred from homology"/>
<dbReference type="Pfam" id="PF00126">
    <property type="entry name" value="HTH_1"/>
    <property type="match status" value="1"/>
</dbReference>
<dbReference type="Pfam" id="PF03466">
    <property type="entry name" value="LysR_substrate"/>
    <property type="match status" value="1"/>
</dbReference>
<protein>
    <submittedName>
        <fullName evidence="6">LysR family transcriptional regulator</fullName>
    </submittedName>
</protein>